<feature type="compositionally biased region" description="Polar residues" evidence="1">
    <location>
        <begin position="1"/>
        <end position="11"/>
    </location>
</feature>
<dbReference type="EMBL" id="BDQF01000333">
    <property type="protein sequence ID" value="GAW84451.1"/>
    <property type="molecule type" value="Genomic_DNA"/>
</dbReference>
<feature type="region of interest" description="Disordered" evidence="1">
    <location>
        <begin position="1"/>
        <end position="27"/>
    </location>
</feature>
<keyword evidence="2" id="KW-0812">Transmembrane</keyword>
<feature type="transmembrane region" description="Helical" evidence="2">
    <location>
        <begin position="319"/>
        <end position="337"/>
    </location>
</feature>
<evidence type="ECO:0000313" key="3">
    <source>
        <dbReference type="EMBL" id="GAW84451.1"/>
    </source>
</evidence>
<dbReference type="Proteomes" id="UP000195521">
    <property type="component" value="Unassembled WGS sequence"/>
</dbReference>
<accession>A0A1Y1JPQ1</accession>
<proteinExistence type="predicted"/>
<dbReference type="GeneID" id="39745259"/>
<comment type="caution">
    <text evidence="3">The sequence shown here is derived from an EMBL/GenBank/DDBJ whole genome shotgun (WGS) entry which is preliminary data.</text>
</comment>
<keyword evidence="2" id="KW-0472">Membrane</keyword>
<keyword evidence="2" id="KW-1133">Transmembrane helix</keyword>
<dbReference type="Pfam" id="PF05795">
    <property type="entry name" value="Plasmodium_Vir"/>
    <property type="match status" value="1"/>
</dbReference>
<sequence length="396" mass="47186">MTTGSQLSQKSPPVEQEEPPRIDFEDHPSTIYYKGLKEDTDSYDYSEYYSGLSDLTNQYSWLTDIFKKLSRNISMINNEYDPKKEFDKKHCFDLNYWLHDEVFKNLESSEKVRKLTTIVPKILEAWKSIVDGKFSDKEHKCYPDFKLYNNMAYLQEVKDLFDFFEDYETMKKEIIQDTYKACDKYHEYLDQRIPVYYTWRDSCTVDDYACKRYIDKYMKYRPATISLQLSPWITLFYSSYPCLNKVYRVFVRAKEKIKRNDSLYKELMEKIGREELEKSLVSAKADDAAPGSALYMNSNNDSLILYYTWKRIVFVYEKIFPHVLLFLGIILLFYIFFKVSIKFTPFGRSILRTRAKFRKKFRPYIDYEDILLLSDSDESLSSSSSDGSYSVSYSSQ</sequence>
<protein>
    <submittedName>
        <fullName evidence="3">Variable surface protein</fullName>
    </submittedName>
</protein>
<organism evidence="3 4">
    <name type="scientific">Plasmodium gonderi</name>
    <dbReference type="NCBI Taxonomy" id="77519"/>
    <lineage>
        <taxon>Eukaryota</taxon>
        <taxon>Sar</taxon>
        <taxon>Alveolata</taxon>
        <taxon>Apicomplexa</taxon>
        <taxon>Aconoidasida</taxon>
        <taxon>Haemosporida</taxon>
        <taxon>Plasmodiidae</taxon>
        <taxon>Plasmodium</taxon>
        <taxon>Plasmodium (Plasmodium)</taxon>
    </lineage>
</organism>
<evidence type="ECO:0000256" key="2">
    <source>
        <dbReference type="SAM" id="Phobius"/>
    </source>
</evidence>
<gene>
    <name evidence="3" type="ORF">PGO_003050</name>
</gene>
<keyword evidence="4" id="KW-1185">Reference proteome</keyword>
<dbReference type="RefSeq" id="XP_028547040.1">
    <property type="nucleotide sequence ID" value="XM_028691239.1"/>
</dbReference>
<dbReference type="InterPro" id="IPR008780">
    <property type="entry name" value="Plasmodium_Vir"/>
</dbReference>
<dbReference type="AlphaFoldDB" id="A0A1Y1JPQ1"/>
<name>A0A1Y1JPQ1_PLAGO</name>
<dbReference type="OrthoDB" id="380124at2759"/>
<dbReference type="OMA" id="YPWINDI"/>
<feature type="compositionally biased region" description="Basic and acidic residues" evidence="1">
    <location>
        <begin position="18"/>
        <end position="27"/>
    </location>
</feature>
<feature type="region of interest" description="Disordered" evidence="1">
    <location>
        <begin position="376"/>
        <end position="396"/>
    </location>
</feature>
<reference evidence="4" key="1">
    <citation type="submission" date="2017-04" db="EMBL/GenBank/DDBJ databases">
        <title>Plasmodium gonderi genome.</title>
        <authorList>
            <person name="Arisue N."/>
            <person name="Honma H."/>
            <person name="Kawai S."/>
            <person name="Tougan T."/>
            <person name="Tanabe K."/>
            <person name="Horii T."/>
        </authorList>
    </citation>
    <scope>NUCLEOTIDE SEQUENCE [LARGE SCALE GENOMIC DNA]</scope>
    <source>
        <strain evidence="4">ATCC 30045</strain>
    </source>
</reference>
<evidence type="ECO:0000313" key="4">
    <source>
        <dbReference type="Proteomes" id="UP000195521"/>
    </source>
</evidence>
<evidence type="ECO:0000256" key="1">
    <source>
        <dbReference type="SAM" id="MobiDB-lite"/>
    </source>
</evidence>